<sequence>MSITCPEYMCGHVVAVADGGLVAAASELRRHLSGVHYRYGDELIRSMSHAEGADAIVITLDYPALGRGRI</sequence>
<proteinExistence type="predicted"/>
<dbReference type="AlphaFoldDB" id="A0A6N9YQK5"/>
<protein>
    <submittedName>
        <fullName evidence="1">Uncharacterized protein</fullName>
    </submittedName>
</protein>
<dbReference type="Proteomes" id="UP000469185">
    <property type="component" value="Unassembled WGS sequence"/>
</dbReference>
<accession>A0A6N9YQK5</accession>
<gene>
    <name evidence="1" type="ORF">G1H11_17660</name>
</gene>
<name>A0A6N9YQK5_9ACTN</name>
<evidence type="ECO:0000313" key="2">
    <source>
        <dbReference type="Proteomes" id="UP000469185"/>
    </source>
</evidence>
<keyword evidence="2" id="KW-1185">Reference proteome</keyword>
<evidence type="ECO:0000313" key="1">
    <source>
        <dbReference type="EMBL" id="NED97128.1"/>
    </source>
</evidence>
<reference evidence="1 2" key="1">
    <citation type="submission" date="2020-02" db="EMBL/GenBank/DDBJ databases">
        <authorList>
            <person name="Li X.-J."/>
            <person name="Feng X.-M."/>
        </authorList>
    </citation>
    <scope>NUCLEOTIDE SEQUENCE [LARGE SCALE GENOMIC DNA]</scope>
    <source>
        <strain evidence="1 2">CGMCC 4.7225</strain>
    </source>
</reference>
<comment type="caution">
    <text evidence="1">The sequence shown here is derived from an EMBL/GenBank/DDBJ whole genome shotgun (WGS) entry which is preliminary data.</text>
</comment>
<dbReference type="EMBL" id="JAAGOB010000009">
    <property type="protein sequence ID" value="NED97128.1"/>
    <property type="molecule type" value="Genomic_DNA"/>
</dbReference>
<dbReference type="RefSeq" id="WP_163819898.1">
    <property type="nucleotide sequence ID" value="NZ_JAAGOB010000009.1"/>
</dbReference>
<organism evidence="1 2">
    <name type="scientific">Phytoactinopolyspora alkaliphila</name>
    <dbReference type="NCBI Taxonomy" id="1783498"/>
    <lineage>
        <taxon>Bacteria</taxon>
        <taxon>Bacillati</taxon>
        <taxon>Actinomycetota</taxon>
        <taxon>Actinomycetes</taxon>
        <taxon>Jiangellales</taxon>
        <taxon>Jiangellaceae</taxon>
        <taxon>Phytoactinopolyspora</taxon>
    </lineage>
</organism>